<accession>X0SHJ6</accession>
<evidence type="ECO:0008006" key="2">
    <source>
        <dbReference type="Google" id="ProtNLM"/>
    </source>
</evidence>
<dbReference type="AlphaFoldDB" id="X0SHJ6"/>
<protein>
    <recommendedName>
        <fullName evidence="2">HK97 gp10 family phage protein</fullName>
    </recommendedName>
</protein>
<comment type="caution">
    <text evidence="1">The sequence shown here is derived from an EMBL/GenBank/DDBJ whole genome shotgun (WGS) entry which is preliminary data.</text>
</comment>
<organism evidence="1">
    <name type="scientific">marine sediment metagenome</name>
    <dbReference type="NCBI Taxonomy" id="412755"/>
    <lineage>
        <taxon>unclassified sequences</taxon>
        <taxon>metagenomes</taxon>
        <taxon>ecological metagenomes</taxon>
    </lineage>
</organism>
<reference evidence="1" key="1">
    <citation type="journal article" date="2014" name="Front. Microbiol.">
        <title>High frequency of phylogenetically diverse reductive dehalogenase-homologous genes in deep subseafloor sedimentary metagenomes.</title>
        <authorList>
            <person name="Kawai M."/>
            <person name="Futagami T."/>
            <person name="Toyoda A."/>
            <person name="Takaki Y."/>
            <person name="Nishi S."/>
            <person name="Hori S."/>
            <person name="Arai W."/>
            <person name="Tsubouchi T."/>
            <person name="Morono Y."/>
            <person name="Uchiyama I."/>
            <person name="Ito T."/>
            <person name="Fujiyama A."/>
            <person name="Inagaki F."/>
            <person name="Takami H."/>
        </authorList>
    </citation>
    <scope>NUCLEOTIDE SEQUENCE</scope>
    <source>
        <strain evidence="1">Expedition CK06-06</strain>
    </source>
</reference>
<dbReference type="EMBL" id="BARS01009434">
    <property type="protein sequence ID" value="GAF74586.1"/>
    <property type="molecule type" value="Genomic_DNA"/>
</dbReference>
<name>X0SHJ6_9ZZZZ</name>
<gene>
    <name evidence="1" type="ORF">S01H1_17743</name>
</gene>
<proteinExistence type="predicted"/>
<evidence type="ECO:0000313" key="1">
    <source>
        <dbReference type="EMBL" id="GAF74586.1"/>
    </source>
</evidence>
<sequence>MFVDMTDFDKHFPEVTEKVIPNLAEKALFQGGFKMIRYAIEEEPRVPHKWGPLWKSQLVKLAARTTDYMTVLVGFTASYAAAQHEAPAGWSYTLEGSGPKFLEAKLPRHMNEIYQFVANYIKKHGK</sequence>